<protein>
    <submittedName>
        <fullName evidence="1">Uncharacterized protein</fullName>
    </submittedName>
</protein>
<accession>A0ACC0KC88</accession>
<reference evidence="1 2" key="1">
    <citation type="journal article" date="2022" name="Genome Biol. Evol.">
        <title>The Spruce Budworm Genome: Reconstructing the Evolutionary History of Antifreeze Proteins.</title>
        <authorList>
            <person name="Beliveau C."/>
            <person name="Gagne P."/>
            <person name="Picq S."/>
            <person name="Vernygora O."/>
            <person name="Keeling C.I."/>
            <person name="Pinkney K."/>
            <person name="Doucet D."/>
            <person name="Wen F."/>
            <person name="Johnston J.S."/>
            <person name="Maaroufi H."/>
            <person name="Boyle B."/>
            <person name="Laroche J."/>
            <person name="Dewar K."/>
            <person name="Juretic N."/>
            <person name="Blackburn G."/>
            <person name="Nisole A."/>
            <person name="Brunet B."/>
            <person name="Brandao M."/>
            <person name="Lumley L."/>
            <person name="Duan J."/>
            <person name="Quan G."/>
            <person name="Lucarotti C.J."/>
            <person name="Roe A.D."/>
            <person name="Sperling F.A.H."/>
            <person name="Levesque R.C."/>
            <person name="Cusson M."/>
        </authorList>
    </citation>
    <scope>NUCLEOTIDE SEQUENCE [LARGE SCALE GENOMIC DNA]</scope>
    <source>
        <strain evidence="1">Glfc:IPQL:Cfum</strain>
    </source>
</reference>
<comment type="caution">
    <text evidence="1">The sequence shown here is derived from an EMBL/GenBank/DDBJ whole genome shotgun (WGS) entry which is preliminary data.</text>
</comment>
<name>A0ACC0KC88_CHOFU</name>
<sequence length="102" mass="11655">MSEKRVERVTRNEWASSEKRRVFACDGRLLAPLDSLVRGGRQADIAERDLISFVRFLSEKIVDSQSFPRWRRAVARSVRVAAAAESRSPEKKGYEIARNMSS</sequence>
<proteinExistence type="predicted"/>
<dbReference type="Proteomes" id="UP001064048">
    <property type="component" value="Chromosome 21"/>
</dbReference>
<evidence type="ECO:0000313" key="2">
    <source>
        <dbReference type="Proteomes" id="UP001064048"/>
    </source>
</evidence>
<keyword evidence="2" id="KW-1185">Reference proteome</keyword>
<dbReference type="EMBL" id="CM046121">
    <property type="protein sequence ID" value="KAI8433913.1"/>
    <property type="molecule type" value="Genomic_DNA"/>
</dbReference>
<evidence type="ECO:0000313" key="1">
    <source>
        <dbReference type="EMBL" id="KAI8433913.1"/>
    </source>
</evidence>
<gene>
    <name evidence="1" type="ORF">MSG28_012089</name>
</gene>
<organism evidence="1 2">
    <name type="scientific">Choristoneura fumiferana</name>
    <name type="common">Spruce budworm moth</name>
    <name type="synonym">Archips fumiferana</name>
    <dbReference type="NCBI Taxonomy" id="7141"/>
    <lineage>
        <taxon>Eukaryota</taxon>
        <taxon>Metazoa</taxon>
        <taxon>Ecdysozoa</taxon>
        <taxon>Arthropoda</taxon>
        <taxon>Hexapoda</taxon>
        <taxon>Insecta</taxon>
        <taxon>Pterygota</taxon>
        <taxon>Neoptera</taxon>
        <taxon>Endopterygota</taxon>
        <taxon>Lepidoptera</taxon>
        <taxon>Glossata</taxon>
        <taxon>Ditrysia</taxon>
        <taxon>Tortricoidea</taxon>
        <taxon>Tortricidae</taxon>
        <taxon>Tortricinae</taxon>
        <taxon>Choristoneura</taxon>
    </lineage>
</organism>